<dbReference type="InterPro" id="IPR011576">
    <property type="entry name" value="Pyridox_Oxase_N"/>
</dbReference>
<gene>
    <name evidence="3" type="ORF">COY16_02455</name>
</gene>
<name>A0A2M7TZH7_9BACT</name>
<dbReference type="Gene3D" id="2.30.110.10">
    <property type="entry name" value="Electron Transport, Fmn-binding Protein, Chain A"/>
    <property type="match status" value="1"/>
</dbReference>
<dbReference type="AlphaFoldDB" id="A0A2M7TZH7"/>
<dbReference type="GO" id="GO:0005829">
    <property type="term" value="C:cytosol"/>
    <property type="evidence" value="ECO:0007669"/>
    <property type="project" value="TreeGrafter"/>
</dbReference>
<evidence type="ECO:0000313" key="3">
    <source>
        <dbReference type="EMBL" id="PIZ63217.1"/>
    </source>
</evidence>
<evidence type="ECO:0000256" key="1">
    <source>
        <dbReference type="ARBA" id="ARBA00023002"/>
    </source>
</evidence>
<sequence length="174" mass="19951">MHNNFTIKTGYFTILIMKMKLDTIAKKILQSNIYMTLATVDKNGVPWASPVYYCMDENCNFYFISSPKSRHIRNLKHTNRASFAIFDSHQPEGTGNGIQGSGVVHELANGDLLEGLKHYHTSFFKVVTAMFQGKAFYRMYKLEPRELFVLDPEKNVDARVSVLISRHNPDPRCI</sequence>
<feature type="domain" description="Pyridoxamine 5'-phosphate oxidase N-terminal" evidence="2">
    <location>
        <begin position="25"/>
        <end position="153"/>
    </location>
</feature>
<reference evidence="4" key="1">
    <citation type="submission" date="2017-09" db="EMBL/GenBank/DDBJ databases">
        <title>Depth-based differentiation of microbial function through sediment-hosted aquifers and enrichment of novel symbionts in the deep terrestrial subsurface.</title>
        <authorList>
            <person name="Probst A.J."/>
            <person name="Ladd B."/>
            <person name="Jarett J.K."/>
            <person name="Geller-Mcgrath D.E."/>
            <person name="Sieber C.M.K."/>
            <person name="Emerson J.B."/>
            <person name="Anantharaman K."/>
            <person name="Thomas B.C."/>
            <person name="Malmstrom R."/>
            <person name="Stieglmeier M."/>
            <person name="Klingl A."/>
            <person name="Woyke T."/>
            <person name="Ryan C.M."/>
            <person name="Banfield J.F."/>
        </authorList>
    </citation>
    <scope>NUCLEOTIDE SEQUENCE [LARGE SCALE GENOMIC DNA]</scope>
</reference>
<proteinExistence type="predicted"/>
<evidence type="ECO:0000259" key="2">
    <source>
        <dbReference type="Pfam" id="PF01243"/>
    </source>
</evidence>
<dbReference type="Pfam" id="PF01243">
    <property type="entry name" value="PNPOx_N"/>
    <property type="match status" value="1"/>
</dbReference>
<evidence type="ECO:0000313" key="4">
    <source>
        <dbReference type="Proteomes" id="UP000228503"/>
    </source>
</evidence>
<dbReference type="InterPro" id="IPR012349">
    <property type="entry name" value="Split_barrel_FMN-bd"/>
</dbReference>
<protein>
    <recommendedName>
        <fullName evidence="2">Pyridoxamine 5'-phosphate oxidase N-terminal domain-containing protein</fullName>
    </recommendedName>
</protein>
<dbReference type="SUPFAM" id="SSF50475">
    <property type="entry name" value="FMN-binding split barrel"/>
    <property type="match status" value="1"/>
</dbReference>
<dbReference type="PANTHER" id="PTHR35176">
    <property type="entry name" value="HEME OXYGENASE HI_0854-RELATED"/>
    <property type="match status" value="1"/>
</dbReference>
<accession>A0A2M7TZH7</accession>
<comment type="caution">
    <text evidence="3">The sequence shown here is derived from an EMBL/GenBank/DDBJ whole genome shotgun (WGS) entry which is preliminary data.</text>
</comment>
<dbReference type="EMBL" id="PFOB01000028">
    <property type="protein sequence ID" value="PIZ63217.1"/>
    <property type="molecule type" value="Genomic_DNA"/>
</dbReference>
<dbReference type="GO" id="GO:0016627">
    <property type="term" value="F:oxidoreductase activity, acting on the CH-CH group of donors"/>
    <property type="evidence" value="ECO:0007669"/>
    <property type="project" value="TreeGrafter"/>
</dbReference>
<dbReference type="InterPro" id="IPR052019">
    <property type="entry name" value="F420H2_bilvrd_red/Heme_oxyg"/>
</dbReference>
<dbReference type="GO" id="GO:0070967">
    <property type="term" value="F:coenzyme F420 binding"/>
    <property type="evidence" value="ECO:0007669"/>
    <property type="project" value="TreeGrafter"/>
</dbReference>
<dbReference type="Proteomes" id="UP000228503">
    <property type="component" value="Unassembled WGS sequence"/>
</dbReference>
<dbReference type="PANTHER" id="PTHR35176:SF6">
    <property type="entry name" value="HEME OXYGENASE HI_0854-RELATED"/>
    <property type="match status" value="1"/>
</dbReference>
<organism evidence="3 4">
    <name type="scientific">Candidatus Roizmanbacteria bacterium CG_4_10_14_0_2_um_filter_39_13</name>
    <dbReference type="NCBI Taxonomy" id="1974825"/>
    <lineage>
        <taxon>Bacteria</taxon>
        <taxon>Candidatus Roizmaniibacteriota</taxon>
    </lineage>
</organism>
<keyword evidence="1" id="KW-0560">Oxidoreductase</keyword>